<keyword evidence="8" id="KW-1185">Reference proteome</keyword>
<dbReference type="RefSeq" id="WP_238976189.1">
    <property type="nucleotide sequence ID" value="NZ_JABFUC010000003.1"/>
</dbReference>
<evidence type="ECO:0000313" key="8">
    <source>
        <dbReference type="Proteomes" id="UP000814385"/>
    </source>
</evidence>
<dbReference type="Proteomes" id="UP000814385">
    <property type="component" value="Unassembled WGS sequence"/>
</dbReference>
<dbReference type="InterPro" id="IPR012127">
    <property type="entry name" value="Cyt_c_prime"/>
</dbReference>
<keyword evidence="1" id="KW-0813">Transport</keyword>
<dbReference type="PROSITE" id="PS51009">
    <property type="entry name" value="CYTCII"/>
    <property type="match status" value="1"/>
</dbReference>
<reference evidence="7 8" key="1">
    <citation type="submission" date="2020-05" db="EMBL/GenBank/DDBJ databases">
        <title>Comparative genomic analysis of denitrifying bacteria from Halomonas genus.</title>
        <authorList>
            <person name="Wang L."/>
            <person name="Shao Z."/>
        </authorList>
    </citation>
    <scope>NUCLEOTIDE SEQUENCE [LARGE SCALE GENOMIC DNA]</scope>
    <source>
        <strain evidence="7 8">A4</strain>
    </source>
</reference>
<keyword evidence="5" id="KW-0408">Iron</keyword>
<dbReference type="InterPro" id="IPR002321">
    <property type="entry name" value="Cyt_c_II"/>
</dbReference>
<keyword evidence="6" id="KW-0732">Signal</keyword>
<keyword evidence="3" id="KW-0479">Metal-binding</keyword>
<evidence type="ECO:0000256" key="6">
    <source>
        <dbReference type="SAM" id="SignalP"/>
    </source>
</evidence>
<evidence type="ECO:0000256" key="4">
    <source>
        <dbReference type="ARBA" id="ARBA00022982"/>
    </source>
</evidence>
<evidence type="ECO:0000256" key="2">
    <source>
        <dbReference type="ARBA" id="ARBA00022617"/>
    </source>
</evidence>
<gene>
    <name evidence="7" type="ORF">HOP52_05035</name>
</gene>
<protein>
    <submittedName>
        <fullName evidence="7">Cytochrome c</fullName>
    </submittedName>
</protein>
<feature type="signal peptide" evidence="6">
    <location>
        <begin position="1"/>
        <end position="21"/>
    </location>
</feature>
<organism evidence="7 8">
    <name type="scientific">Billgrantia campisalis</name>
    <dbReference type="NCBI Taxonomy" id="74661"/>
    <lineage>
        <taxon>Bacteria</taxon>
        <taxon>Pseudomonadati</taxon>
        <taxon>Pseudomonadota</taxon>
        <taxon>Gammaproteobacteria</taxon>
        <taxon>Oceanospirillales</taxon>
        <taxon>Halomonadaceae</taxon>
        <taxon>Billgrantia</taxon>
    </lineage>
</organism>
<dbReference type="PIRSF" id="PIRSF000027">
    <property type="entry name" value="Cytc_c_prime"/>
    <property type="match status" value="1"/>
</dbReference>
<evidence type="ECO:0000256" key="3">
    <source>
        <dbReference type="ARBA" id="ARBA00022723"/>
    </source>
</evidence>
<dbReference type="Pfam" id="PF01322">
    <property type="entry name" value="Cytochrom_C_2"/>
    <property type="match status" value="1"/>
</dbReference>
<keyword evidence="4" id="KW-0249">Electron transport</keyword>
<sequence length="157" mass="16791">MNMTLKTSLAACGLSAGLAFAAVAQASDIEDAIHYRQSALSVIGWHIGPLGAMAQGDIDYDAEEFAHRADNLAFLASLPWEGFVEGSLRGDGHGIDTDALAVIADDWDDFESRQQTLIEKTAELAELAQGDDFGAMRQQVAAVADTCRGCHDNYRAD</sequence>
<keyword evidence="2" id="KW-0349">Heme</keyword>
<evidence type="ECO:0000256" key="1">
    <source>
        <dbReference type="ARBA" id="ARBA00022448"/>
    </source>
</evidence>
<dbReference type="EMBL" id="JABFUC010000003">
    <property type="protein sequence ID" value="MCG6657143.1"/>
    <property type="molecule type" value="Genomic_DNA"/>
</dbReference>
<evidence type="ECO:0000313" key="7">
    <source>
        <dbReference type="EMBL" id="MCG6657143.1"/>
    </source>
</evidence>
<feature type="chain" id="PRO_5045955608" evidence="6">
    <location>
        <begin position="22"/>
        <end position="157"/>
    </location>
</feature>
<proteinExistence type="predicted"/>
<dbReference type="Gene3D" id="1.20.120.10">
    <property type="entry name" value="Cytochrome c/b562"/>
    <property type="match status" value="1"/>
</dbReference>
<evidence type="ECO:0000256" key="5">
    <source>
        <dbReference type="ARBA" id="ARBA00023004"/>
    </source>
</evidence>
<comment type="caution">
    <text evidence="7">The sequence shown here is derived from an EMBL/GenBank/DDBJ whole genome shotgun (WGS) entry which is preliminary data.</text>
</comment>
<dbReference type="SUPFAM" id="SSF47175">
    <property type="entry name" value="Cytochromes"/>
    <property type="match status" value="1"/>
</dbReference>
<dbReference type="InterPro" id="IPR010980">
    <property type="entry name" value="Cyt_c/b562"/>
</dbReference>
<name>A0ABS9P5V4_9GAMM</name>
<accession>A0ABS9P5V4</accession>